<dbReference type="InterPro" id="IPR051378">
    <property type="entry name" value="Cell2Cell_Antifungal"/>
</dbReference>
<keyword evidence="8" id="KW-0965">Cell junction</keyword>
<keyword evidence="5 14" id="KW-0812">Transmembrane</keyword>
<organism evidence="17 18">
    <name type="scientific">Cucumis melo</name>
    <name type="common">Muskmelon</name>
    <dbReference type="NCBI Taxonomy" id="3656"/>
    <lineage>
        <taxon>Eukaryota</taxon>
        <taxon>Viridiplantae</taxon>
        <taxon>Streptophyta</taxon>
        <taxon>Embryophyta</taxon>
        <taxon>Tracheophyta</taxon>
        <taxon>Spermatophyta</taxon>
        <taxon>Magnoliopsida</taxon>
        <taxon>eudicotyledons</taxon>
        <taxon>Gunneridae</taxon>
        <taxon>Pentapetalae</taxon>
        <taxon>rosids</taxon>
        <taxon>fabids</taxon>
        <taxon>Cucurbitales</taxon>
        <taxon>Cucurbitaceae</taxon>
        <taxon>Benincaseae</taxon>
        <taxon>Cucumis</taxon>
    </lineage>
</organism>
<dbReference type="AlphaFoldDB" id="A0A1S3CSR6"/>
<gene>
    <name evidence="18" type="primary">LOC103504537</name>
</gene>
<dbReference type="PANTHER" id="PTHR32080">
    <property type="entry name" value="ANTIFUNGAL PROTEIN GINKBILOBIN-2-LIKE"/>
    <property type="match status" value="1"/>
</dbReference>
<dbReference type="InterPro" id="IPR002902">
    <property type="entry name" value="GNK2"/>
</dbReference>
<dbReference type="GO" id="GO:0009506">
    <property type="term" value="C:plasmodesma"/>
    <property type="evidence" value="ECO:0007669"/>
    <property type="project" value="UniProtKB-SubCell"/>
</dbReference>
<evidence type="ECO:0000256" key="1">
    <source>
        <dbReference type="ARBA" id="ARBA00004251"/>
    </source>
</evidence>
<evidence type="ECO:0000256" key="12">
    <source>
        <dbReference type="ARBA" id="ARBA00024184"/>
    </source>
</evidence>
<dbReference type="Proteomes" id="UP001652600">
    <property type="component" value="Chromosome 9"/>
</dbReference>
<sequence>MSATERRFSFSSFLTFLYGAIVILTPPSSSASLDTFVFVGCTIQKYIPNSPYDSNLNLLLTRLVASAASATYGNFTVLGSASQNTIYGLYQCRGDLNSGDCSQCVAGAVSRLGTICSDACGGALQLEGCFVKYDNKSFFGVEDKTVVVKKCGASIGSDVDALTGVDAALEYLVSSGGTYKTGGSGDVRSVAQCVGDLSASECQDCVSDAIGRLKSACGPYSWGDLFLAKCYARFTRGADHAQDNGNGFGYANANANGNKESKGNDNETNKTLAIIIGLIAAVALLILFITYLNKKCEKGKGCK</sequence>
<reference evidence="18" key="1">
    <citation type="submission" date="2025-08" db="UniProtKB">
        <authorList>
            <consortium name="RefSeq"/>
        </authorList>
    </citation>
    <scope>IDENTIFICATION</scope>
    <source>
        <tissue evidence="18">Stem</tissue>
    </source>
</reference>
<evidence type="ECO:0000256" key="8">
    <source>
        <dbReference type="ARBA" id="ARBA00022949"/>
    </source>
</evidence>
<protein>
    <submittedName>
        <fullName evidence="18">Plasmodesmata-located protein 6-like</fullName>
    </submittedName>
</protein>
<dbReference type="InterPro" id="IPR038408">
    <property type="entry name" value="GNK2_sf"/>
</dbReference>
<evidence type="ECO:0000256" key="13">
    <source>
        <dbReference type="ARBA" id="ARBA00038393"/>
    </source>
</evidence>
<evidence type="ECO:0000256" key="14">
    <source>
        <dbReference type="SAM" id="Phobius"/>
    </source>
</evidence>
<dbReference type="PROSITE" id="PS51473">
    <property type="entry name" value="GNK2"/>
    <property type="match status" value="2"/>
</dbReference>
<evidence type="ECO:0000256" key="5">
    <source>
        <dbReference type="ARBA" id="ARBA00022692"/>
    </source>
</evidence>
<dbReference type="GeneID" id="103504537"/>
<keyword evidence="9 14" id="KW-1133">Transmembrane helix</keyword>
<feature type="signal peptide" evidence="15">
    <location>
        <begin position="1"/>
        <end position="31"/>
    </location>
</feature>
<evidence type="ECO:0000313" key="18">
    <source>
        <dbReference type="RefSeq" id="XP_008467103.1"/>
    </source>
</evidence>
<feature type="domain" description="Gnk2-homologous" evidence="16">
    <location>
        <begin position="139"/>
        <end position="239"/>
    </location>
</feature>
<dbReference type="GO" id="GO:0042742">
    <property type="term" value="P:defense response to bacterium"/>
    <property type="evidence" value="ECO:0007669"/>
    <property type="project" value="TreeGrafter"/>
</dbReference>
<evidence type="ECO:0000256" key="2">
    <source>
        <dbReference type="ARBA" id="ARBA00022448"/>
    </source>
</evidence>
<dbReference type="GO" id="GO:0005886">
    <property type="term" value="C:plasma membrane"/>
    <property type="evidence" value="ECO:0007669"/>
    <property type="project" value="UniProtKB-SubCell"/>
</dbReference>
<evidence type="ECO:0000256" key="10">
    <source>
        <dbReference type="ARBA" id="ARBA00023136"/>
    </source>
</evidence>
<keyword evidence="3" id="KW-1003">Cell membrane</keyword>
<dbReference type="InParanoid" id="A0A1S3CSR6"/>
<evidence type="ECO:0000256" key="11">
    <source>
        <dbReference type="ARBA" id="ARBA00023157"/>
    </source>
</evidence>
<dbReference type="SMR" id="A0A1S3CSR6"/>
<dbReference type="eggNOG" id="ENOG502QWR4">
    <property type="taxonomic scope" value="Eukaryota"/>
</dbReference>
<keyword evidence="17" id="KW-1185">Reference proteome</keyword>
<evidence type="ECO:0000256" key="6">
    <source>
        <dbReference type="ARBA" id="ARBA00022729"/>
    </source>
</evidence>
<proteinExistence type="inferred from homology"/>
<evidence type="ECO:0000256" key="15">
    <source>
        <dbReference type="SAM" id="SignalP"/>
    </source>
</evidence>
<comment type="similarity">
    <text evidence="13">Belongs to the cysteine-rich repeat secretory protein family. Plasmodesmata-located proteins (PDLD) subfamily.</text>
</comment>
<dbReference type="PANTHER" id="PTHR32080:SF65">
    <property type="entry name" value="GNK2-HOMOLOGOUS DOMAIN-CONTAINING PROTEIN"/>
    <property type="match status" value="1"/>
</dbReference>
<evidence type="ECO:0000256" key="3">
    <source>
        <dbReference type="ARBA" id="ARBA00022475"/>
    </source>
</evidence>
<evidence type="ECO:0000256" key="4">
    <source>
        <dbReference type="ARBA" id="ARBA00022581"/>
    </source>
</evidence>
<evidence type="ECO:0000256" key="7">
    <source>
        <dbReference type="ARBA" id="ARBA00022737"/>
    </source>
</evidence>
<evidence type="ECO:0000256" key="9">
    <source>
        <dbReference type="ARBA" id="ARBA00022989"/>
    </source>
</evidence>
<comment type="subcellular location">
    <subcellularLocation>
        <location evidence="12">Cell junction</location>
        <location evidence="12">Plasmodesma</location>
    </subcellularLocation>
    <subcellularLocation>
        <location evidence="1">Cell membrane</location>
        <topology evidence="1">Single-pass type I membrane protein</topology>
    </subcellularLocation>
</comment>
<dbReference type="OrthoDB" id="1097929at2759"/>
<dbReference type="CDD" id="cd23509">
    <property type="entry name" value="Gnk2-like"/>
    <property type="match status" value="2"/>
</dbReference>
<feature type="transmembrane region" description="Helical" evidence="14">
    <location>
        <begin position="272"/>
        <end position="293"/>
    </location>
</feature>
<keyword evidence="6 15" id="KW-0732">Signal</keyword>
<keyword evidence="4" id="KW-0945">Host-virus interaction</keyword>
<keyword evidence="10 14" id="KW-0472">Membrane</keyword>
<keyword evidence="2" id="KW-0813">Transport</keyword>
<dbReference type="RefSeq" id="XP_008467103.1">
    <property type="nucleotide sequence ID" value="XM_008468881.3"/>
</dbReference>
<name>A0A1S3CSR6_CUCME</name>
<dbReference type="FunFam" id="3.30.430.20:FF:000001">
    <property type="entry name" value="cysteine-rich repeat secretory protein 3"/>
    <property type="match status" value="1"/>
</dbReference>
<keyword evidence="7" id="KW-0677">Repeat</keyword>
<feature type="domain" description="Gnk2-homologous" evidence="16">
    <location>
        <begin position="34"/>
        <end position="138"/>
    </location>
</feature>
<dbReference type="Gene3D" id="3.30.430.20">
    <property type="entry name" value="Gnk2 domain, C-X8-C-X2-C motif"/>
    <property type="match status" value="2"/>
</dbReference>
<evidence type="ECO:0000259" key="16">
    <source>
        <dbReference type="PROSITE" id="PS51473"/>
    </source>
</evidence>
<evidence type="ECO:0000313" key="17">
    <source>
        <dbReference type="Proteomes" id="UP001652600"/>
    </source>
</evidence>
<feature type="chain" id="PRO_5010251735" evidence="15">
    <location>
        <begin position="32"/>
        <end position="303"/>
    </location>
</feature>
<dbReference type="KEGG" id="cmo:103504537"/>
<dbReference type="Pfam" id="PF01657">
    <property type="entry name" value="Stress-antifung"/>
    <property type="match status" value="2"/>
</dbReference>
<accession>A0A1S3CSR6</accession>
<keyword evidence="11" id="KW-1015">Disulfide bond</keyword>